<dbReference type="Pfam" id="PF04055">
    <property type="entry name" value="Radical_SAM"/>
    <property type="match status" value="1"/>
</dbReference>
<feature type="region of interest" description="Disordered" evidence="5">
    <location>
        <begin position="325"/>
        <end position="348"/>
    </location>
</feature>
<evidence type="ECO:0000256" key="2">
    <source>
        <dbReference type="ARBA" id="ARBA00022723"/>
    </source>
</evidence>
<dbReference type="RefSeq" id="WP_379527087.1">
    <property type="nucleotide sequence ID" value="NZ_JBHSBI010000003.1"/>
</dbReference>
<gene>
    <name evidence="7" type="ORF">ACFOY2_06895</name>
</gene>
<feature type="compositionally biased region" description="Pro residues" evidence="5">
    <location>
        <begin position="339"/>
        <end position="348"/>
    </location>
</feature>
<evidence type="ECO:0000259" key="6">
    <source>
        <dbReference type="PROSITE" id="PS51918"/>
    </source>
</evidence>
<evidence type="ECO:0000313" key="8">
    <source>
        <dbReference type="Proteomes" id="UP001595851"/>
    </source>
</evidence>
<keyword evidence="3" id="KW-0408">Iron</keyword>
<dbReference type="InterPro" id="IPR050377">
    <property type="entry name" value="Radical_SAM_PqqE_MftC-like"/>
</dbReference>
<dbReference type="SFLD" id="SFLDS00029">
    <property type="entry name" value="Radical_SAM"/>
    <property type="match status" value="1"/>
</dbReference>
<name>A0ABV8G128_9ACTN</name>
<protein>
    <submittedName>
        <fullName evidence="7">Radical SAM protein</fullName>
    </submittedName>
</protein>
<accession>A0ABV8G128</accession>
<dbReference type="InterPro" id="IPR058240">
    <property type="entry name" value="rSAM_sf"/>
</dbReference>
<feature type="compositionally biased region" description="Basic and acidic residues" evidence="5">
    <location>
        <begin position="325"/>
        <end position="338"/>
    </location>
</feature>
<reference evidence="8" key="1">
    <citation type="journal article" date="2019" name="Int. J. Syst. Evol. Microbiol.">
        <title>The Global Catalogue of Microorganisms (GCM) 10K type strain sequencing project: providing services to taxonomists for standard genome sequencing and annotation.</title>
        <authorList>
            <consortium name="The Broad Institute Genomics Platform"/>
            <consortium name="The Broad Institute Genome Sequencing Center for Infectious Disease"/>
            <person name="Wu L."/>
            <person name="Ma J."/>
        </authorList>
    </citation>
    <scope>NUCLEOTIDE SEQUENCE [LARGE SCALE GENOMIC DNA]</scope>
    <source>
        <strain evidence="8">TBRC 1276</strain>
    </source>
</reference>
<comment type="caution">
    <text evidence="7">The sequence shown here is derived from an EMBL/GenBank/DDBJ whole genome shotgun (WGS) entry which is preliminary data.</text>
</comment>
<dbReference type="PANTHER" id="PTHR11228:SF7">
    <property type="entry name" value="PQQA PEPTIDE CYCLASE"/>
    <property type="match status" value="1"/>
</dbReference>
<feature type="domain" description="Radical SAM core" evidence="6">
    <location>
        <begin position="3"/>
        <end position="232"/>
    </location>
</feature>
<dbReference type="PROSITE" id="PS51918">
    <property type="entry name" value="RADICAL_SAM"/>
    <property type="match status" value="1"/>
</dbReference>
<keyword evidence="2" id="KW-0479">Metal-binding</keyword>
<keyword evidence="4" id="KW-0411">Iron-sulfur</keyword>
<dbReference type="Gene3D" id="3.20.20.70">
    <property type="entry name" value="Aldolase class I"/>
    <property type="match status" value="1"/>
</dbReference>
<dbReference type="PANTHER" id="PTHR11228">
    <property type="entry name" value="RADICAL SAM DOMAIN PROTEIN"/>
    <property type="match status" value="1"/>
</dbReference>
<dbReference type="EMBL" id="JBHSBI010000003">
    <property type="protein sequence ID" value="MFC4006940.1"/>
    <property type="molecule type" value="Genomic_DNA"/>
</dbReference>
<keyword evidence="1" id="KW-0949">S-adenosyl-L-methionine</keyword>
<dbReference type="CDD" id="cd01335">
    <property type="entry name" value="Radical_SAM"/>
    <property type="match status" value="1"/>
</dbReference>
<dbReference type="SUPFAM" id="SSF102114">
    <property type="entry name" value="Radical SAM enzymes"/>
    <property type="match status" value="1"/>
</dbReference>
<evidence type="ECO:0000256" key="1">
    <source>
        <dbReference type="ARBA" id="ARBA00022691"/>
    </source>
</evidence>
<organism evidence="7 8">
    <name type="scientific">Nonomuraea purpurea</name>
    <dbReference type="NCBI Taxonomy" id="1849276"/>
    <lineage>
        <taxon>Bacteria</taxon>
        <taxon>Bacillati</taxon>
        <taxon>Actinomycetota</taxon>
        <taxon>Actinomycetes</taxon>
        <taxon>Streptosporangiales</taxon>
        <taxon>Streptosporangiaceae</taxon>
        <taxon>Nonomuraea</taxon>
    </lineage>
</organism>
<sequence length="348" mass="37901">MVTAPPRDVVWDITYACPLRCAHCYSESGRRPSRQLSGARLFRVADALVSLRPHAIVFAGGEPLSVPEIFDVARRVGRAGVQPHLYTGGWKLAPAAVPALMDVMARITVSLDGALAATHDRIRGRVGSFERALAVLAQLDTAIGRRRRAGRAAPALGIDFVVVRSNHEELAGFCAHVASRFANLDSVFFGAVLPTGLASRPSFAEHELLDEGQAERLRDGSLRRELQRLVPAIEIRTSDNGMFQMHPDRLAAGEIPAMQVEPDGLVRAMPIYEGTVGSLLQEDPFVLWERAVSRWSDPWVTSLLRSASSPAGWAEATRRIDARFGSDADRARIRERPPYHPPSGPGGA</sequence>
<evidence type="ECO:0000256" key="3">
    <source>
        <dbReference type="ARBA" id="ARBA00023004"/>
    </source>
</evidence>
<evidence type="ECO:0000313" key="7">
    <source>
        <dbReference type="EMBL" id="MFC4006940.1"/>
    </source>
</evidence>
<dbReference type="InterPro" id="IPR007197">
    <property type="entry name" value="rSAM"/>
</dbReference>
<evidence type="ECO:0000256" key="5">
    <source>
        <dbReference type="SAM" id="MobiDB-lite"/>
    </source>
</evidence>
<dbReference type="Proteomes" id="UP001595851">
    <property type="component" value="Unassembled WGS sequence"/>
</dbReference>
<proteinExistence type="predicted"/>
<dbReference type="SFLD" id="SFLDG01067">
    <property type="entry name" value="SPASM/twitch_domain_containing"/>
    <property type="match status" value="1"/>
</dbReference>
<evidence type="ECO:0000256" key="4">
    <source>
        <dbReference type="ARBA" id="ARBA00023014"/>
    </source>
</evidence>
<keyword evidence="8" id="KW-1185">Reference proteome</keyword>
<dbReference type="InterPro" id="IPR013785">
    <property type="entry name" value="Aldolase_TIM"/>
</dbReference>